<evidence type="ECO:0000313" key="2">
    <source>
        <dbReference type="Proteomes" id="UP000054485"/>
    </source>
</evidence>
<protein>
    <submittedName>
        <fullName evidence="1">Uncharacterized protein</fullName>
    </submittedName>
</protein>
<reference evidence="1 2" key="1">
    <citation type="submission" date="2014-04" db="EMBL/GenBank/DDBJ databases">
        <authorList>
            <consortium name="DOE Joint Genome Institute"/>
            <person name="Kuo A."/>
            <person name="Ruytinx J."/>
            <person name="Rineau F."/>
            <person name="Colpaert J."/>
            <person name="Kohler A."/>
            <person name="Nagy L.G."/>
            <person name="Floudas D."/>
            <person name="Copeland A."/>
            <person name="Barry K.W."/>
            <person name="Cichocki N."/>
            <person name="Veneault-Fourrey C."/>
            <person name="LaButti K."/>
            <person name="Lindquist E.A."/>
            <person name="Lipzen A."/>
            <person name="Lundell T."/>
            <person name="Morin E."/>
            <person name="Murat C."/>
            <person name="Sun H."/>
            <person name="Tunlid A."/>
            <person name="Henrissat B."/>
            <person name="Grigoriev I.V."/>
            <person name="Hibbett D.S."/>
            <person name="Martin F."/>
            <person name="Nordberg H.P."/>
            <person name="Cantor M.N."/>
            <person name="Hua S.X."/>
        </authorList>
    </citation>
    <scope>NUCLEOTIDE SEQUENCE [LARGE SCALE GENOMIC DNA]</scope>
    <source>
        <strain evidence="1 2">UH-Slu-Lm8-n1</strain>
    </source>
</reference>
<sequence>MGYAEPSALVDGSLQRHALGPAHSVHAYWHMMHVMRPSALCSGDFTCSIWSWLVRRNLLPRAYSADFGTVSSPVCTPNLDINFKVVHGPGMMPHRRKT</sequence>
<dbReference type="EMBL" id="KN835238">
    <property type="protein sequence ID" value="KIK42457.1"/>
    <property type="molecule type" value="Genomic_DNA"/>
</dbReference>
<keyword evidence="2" id="KW-1185">Reference proteome</keyword>
<dbReference type="HOGENOM" id="CLU_2335019_0_0_1"/>
<gene>
    <name evidence="1" type="ORF">CY34DRAFT_804882</name>
</gene>
<evidence type="ECO:0000313" key="1">
    <source>
        <dbReference type="EMBL" id="KIK42457.1"/>
    </source>
</evidence>
<name>A0A0D0B7T4_9AGAM</name>
<dbReference type="Proteomes" id="UP000054485">
    <property type="component" value="Unassembled WGS sequence"/>
</dbReference>
<dbReference type="AlphaFoldDB" id="A0A0D0B7T4"/>
<reference evidence="2" key="2">
    <citation type="submission" date="2015-01" db="EMBL/GenBank/DDBJ databases">
        <title>Evolutionary Origins and Diversification of the Mycorrhizal Mutualists.</title>
        <authorList>
            <consortium name="DOE Joint Genome Institute"/>
            <consortium name="Mycorrhizal Genomics Consortium"/>
            <person name="Kohler A."/>
            <person name="Kuo A."/>
            <person name="Nagy L.G."/>
            <person name="Floudas D."/>
            <person name="Copeland A."/>
            <person name="Barry K.W."/>
            <person name="Cichocki N."/>
            <person name="Veneault-Fourrey C."/>
            <person name="LaButti K."/>
            <person name="Lindquist E.A."/>
            <person name="Lipzen A."/>
            <person name="Lundell T."/>
            <person name="Morin E."/>
            <person name="Murat C."/>
            <person name="Riley R."/>
            <person name="Ohm R."/>
            <person name="Sun H."/>
            <person name="Tunlid A."/>
            <person name="Henrissat B."/>
            <person name="Grigoriev I.V."/>
            <person name="Hibbett D.S."/>
            <person name="Martin F."/>
        </authorList>
    </citation>
    <scope>NUCLEOTIDE SEQUENCE [LARGE SCALE GENOMIC DNA]</scope>
    <source>
        <strain evidence="2">UH-Slu-Lm8-n1</strain>
    </source>
</reference>
<proteinExistence type="predicted"/>
<dbReference type="InParanoid" id="A0A0D0B7T4"/>
<accession>A0A0D0B7T4</accession>
<organism evidence="1 2">
    <name type="scientific">Suillus luteus UH-Slu-Lm8-n1</name>
    <dbReference type="NCBI Taxonomy" id="930992"/>
    <lineage>
        <taxon>Eukaryota</taxon>
        <taxon>Fungi</taxon>
        <taxon>Dikarya</taxon>
        <taxon>Basidiomycota</taxon>
        <taxon>Agaricomycotina</taxon>
        <taxon>Agaricomycetes</taxon>
        <taxon>Agaricomycetidae</taxon>
        <taxon>Boletales</taxon>
        <taxon>Suillineae</taxon>
        <taxon>Suillaceae</taxon>
        <taxon>Suillus</taxon>
    </lineage>
</organism>